<dbReference type="Pfam" id="PF13561">
    <property type="entry name" value="adh_short_C2"/>
    <property type="match status" value="1"/>
</dbReference>
<dbReference type="RefSeq" id="WP_213654270.1">
    <property type="nucleotide sequence ID" value="NZ_BOSL01000003.1"/>
</dbReference>
<dbReference type="SUPFAM" id="SSF51735">
    <property type="entry name" value="NAD(P)-binding Rossmann-fold domains"/>
    <property type="match status" value="1"/>
</dbReference>
<dbReference type="PANTHER" id="PTHR43658:SF8">
    <property type="entry name" value="17-BETA-HYDROXYSTEROID DEHYDROGENASE 14-RELATED"/>
    <property type="match status" value="1"/>
</dbReference>
<accession>A0ABQ4MA23</accession>
<gene>
    <name evidence="2" type="primary">ykuF</name>
    <name evidence="2" type="ORF">J42TS3_15320</name>
</gene>
<sequence>MGVFADDLLQDKVVLITGGGTGLGRAMGSRFLELGAKLAICGRREDMLIQTAEDLGTEHNEIFYKSCDVRDPDQVQALVAAVEERFGRIDVLVNNAAGNFISPTERLSHRAVDAVLGIVLHGTFYMTLEVGKSWIGRQQSGTMLNIVTTYANTGSGYVVPSAAAKAGVLALTRSLAVEWAPYGIRQVAIAPGPFPTDGASSRLSPTPALEEKMMSRLPLGRTGSPEELADLAAFLVSDAASYINGEVVTIDGGEWLRGAGQFNDLSSVSPEEWDRLAELTRKGNKK</sequence>
<dbReference type="InterPro" id="IPR036291">
    <property type="entry name" value="NAD(P)-bd_dom_sf"/>
</dbReference>
<organism evidence="2 3">
    <name type="scientific">Paenibacillus vini</name>
    <dbReference type="NCBI Taxonomy" id="1476024"/>
    <lineage>
        <taxon>Bacteria</taxon>
        <taxon>Bacillati</taxon>
        <taxon>Bacillota</taxon>
        <taxon>Bacilli</taxon>
        <taxon>Bacillales</taxon>
        <taxon>Paenibacillaceae</taxon>
        <taxon>Paenibacillus</taxon>
    </lineage>
</organism>
<dbReference type="PRINTS" id="PR00081">
    <property type="entry name" value="GDHRDH"/>
</dbReference>
<dbReference type="InterPro" id="IPR002347">
    <property type="entry name" value="SDR_fam"/>
</dbReference>
<dbReference type="Proteomes" id="UP000679992">
    <property type="component" value="Unassembled WGS sequence"/>
</dbReference>
<reference evidence="2 3" key="1">
    <citation type="submission" date="2021-03" db="EMBL/GenBank/DDBJ databases">
        <title>Antimicrobial resistance genes in bacteria isolated from Japanese honey, and their potential for conferring macrolide and lincosamide resistance in the American foulbrood pathogen Paenibacillus larvae.</title>
        <authorList>
            <person name="Okamoto M."/>
            <person name="Kumagai M."/>
            <person name="Kanamori H."/>
            <person name="Takamatsu D."/>
        </authorList>
    </citation>
    <scope>NUCLEOTIDE SEQUENCE [LARGE SCALE GENOMIC DNA]</scope>
    <source>
        <strain evidence="2 3">J42TS3</strain>
    </source>
</reference>
<protein>
    <submittedName>
        <fullName evidence="2">Short-chain dehydrogenase</fullName>
    </submittedName>
</protein>
<dbReference type="PRINTS" id="PR00080">
    <property type="entry name" value="SDRFAMILY"/>
</dbReference>
<proteinExistence type="predicted"/>
<keyword evidence="1" id="KW-0560">Oxidoreductase</keyword>
<dbReference type="PANTHER" id="PTHR43658">
    <property type="entry name" value="SHORT-CHAIN DEHYDROGENASE/REDUCTASE"/>
    <property type="match status" value="1"/>
</dbReference>
<keyword evidence="3" id="KW-1185">Reference proteome</keyword>
<evidence type="ECO:0000313" key="2">
    <source>
        <dbReference type="EMBL" id="GIP52497.1"/>
    </source>
</evidence>
<name>A0ABQ4MA23_9BACL</name>
<evidence type="ECO:0000256" key="1">
    <source>
        <dbReference type="ARBA" id="ARBA00023002"/>
    </source>
</evidence>
<evidence type="ECO:0000313" key="3">
    <source>
        <dbReference type="Proteomes" id="UP000679992"/>
    </source>
</evidence>
<comment type="caution">
    <text evidence="2">The sequence shown here is derived from an EMBL/GenBank/DDBJ whole genome shotgun (WGS) entry which is preliminary data.</text>
</comment>
<dbReference type="EMBL" id="BOSL01000003">
    <property type="protein sequence ID" value="GIP52497.1"/>
    <property type="molecule type" value="Genomic_DNA"/>
</dbReference>
<dbReference type="CDD" id="cd05369">
    <property type="entry name" value="TER_DECR_SDR_a"/>
    <property type="match status" value="1"/>
</dbReference>
<dbReference type="Gene3D" id="3.40.50.720">
    <property type="entry name" value="NAD(P)-binding Rossmann-like Domain"/>
    <property type="match status" value="1"/>
</dbReference>